<organism evidence="8 9">
    <name type="scientific">Nocardiopsis eucommiae</name>
    <dbReference type="NCBI Taxonomy" id="2831970"/>
    <lineage>
        <taxon>Bacteria</taxon>
        <taxon>Bacillati</taxon>
        <taxon>Actinomycetota</taxon>
        <taxon>Actinomycetes</taxon>
        <taxon>Streptosporangiales</taxon>
        <taxon>Nocardiopsidaceae</taxon>
        <taxon>Nocardiopsis</taxon>
    </lineage>
</organism>
<dbReference type="GO" id="GO:0016020">
    <property type="term" value="C:membrane"/>
    <property type="evidence" value="ECO:0007669"/>
    <property type="project" value="UniProtKB-SubCell"/>
</dbReference>
<dbReference type="AlphaFoldDB" id="A0A975L9R9"/>
<keyword evidence="6 7" id="KW-0472">Membrane</keyword>
<keyword evidence="4 7" id="KW-0812">Transmembrane</keyword>
<dbReference type="InterPro" id="IPR004776">
    <property type="entry name" value="Mem_transp_PIN-like"/>
</dbReference>
<evidence type="ECO:0000256" key="5">
    <source>
        <dbReference type="ARBA" id="ARBA00022989"/>
    </source>
</evidence>
<accession>A0A975L9R9</accession>
<feature type="transmembrane region" description="Helical" evidence="7">
    <location>
        <begin position="122"/>
        <end position="145"/>
    </location>
</feature>
<name>A0A975L9R9_9ACTN</name>
<evidence type="ECO:0000256" key="3">
    <source>
        <dbReference type="ARBA" id="ARBA00022475"/>
    </source>
</evidence>
<evidence type="ECO:0000256" key="2">
    <source>
        <dbReference type="ARBA" id="ARBA00022448"/>
    </source>
</evidence>
<evidence type="ECO:0000313" key="9">
    <source>
        <dbReference type="Proteomes" id="UP000682416"/>
    </source>
</evidence>
<keyword evidence="5 7" id="KW-1133">Transmembrane helix</keyword>
<feature type="transmembrane region" description="Helical" evidence="7">
    <location>
        <begin position="257"/>
        <end position="278"/>
    </location>
</feature>
<sequence>MSGVIVGFGVIASIVVIGYMLGRIPLLGPGAREVLSKLAFFVASPALLFTILARTDLSILVSGPVLVSVLAVVIAALAFLVVGVVRRWGVGRTTVGVLGSSYVNAGNLGIPISVYVLGDASLVAPILLFQLLVLAPVSLTVLDLANGTARGFWPVLRRSLGTPVRNPVVIASIAGVALSASGWVPPAPLMEPFELIGGMAVPAMLLAFGISLHGSSLPGRAGPDQVPILLAVLLKSVGLPVIAWALGSLVFGLDGAALFSVVVLAALPTAQNVFNYATLYRTGETLTREVILLTTFLTVPVLFAITFLLG</sequence>
<dbReference type="Pfam" id="PF03547">
    <property type="entry name" value="Mem_trans"/>
    <property type="match status" value="1"/>
</dbReference>
<keyword evidence="9" id="KW-1185">Reference proteome</keyword>
<gene>
    <name evidence="8" type="ORF">KGD82_01090</name>
</gene>
<evidence type="ECO:0000256" key="1">
    <source>
        <dbReference type="ARBA" id="ARBA00004141"/>
    </source>
</evidence>
<feature type="transmembrane region" description="Helical" evidence="7">
    <location>
        <begin position="226"/>
        <end position="251"/>
    </location>
</feature>
<dbReference type="PANTHER" id="PTHR36838:SF1">
    <property type="entry name" value="SLR1864 PROTEIN"/>
    <property type="match status" value="1"/>
</dbReference>
<dbReference type="RefSeq" id="WP_378738289.1">
    <property type="nucleotide sequence ID" value="NZ_CBDRIY010000004.1"/>
</dbReference>
<evidence type="ECO:0000256" key="6">
    <source>
        <dbReference type="ARBA" id="ARBA00023136"/>
    </source>
</evidence>
<keyword evidence="2" id="KW-0813">Transport</keyword>
<dbReference type="PANTHER" id="PTHR36838">
    <property type="entry name" value="AUXIN EFFLUX CARRIER FAMILY PROTEIN"/>
    <property type="match status" value="1"/>
</dbReference>
<feature type="transmembrane region" description="Helical" evidence="7">
    <location>
        <begin position="65"/>
        <end position="85"/>
    </location>
</feature>
<feature type="transmembrane region" description="Helical" evidence="7">
    <location>
        <begin position="196"/>
        <end position="214"/>
    </location>
</feature>
<feature type="transmembrane region" description="Helical" evidence="7">
    <location>
        <begin position="34"/>
        <end position="53"/>
    </location>
</feature>
<feature type="transmembrane region" description="Helical" evidence="7">
    <location>
        <begin position="166"/>
        <end position="184"/>
    </location>
</feature>
<comment type="subcellular location">
    <subcellularLocation>
        <location evidence="1">Membrane</location>
        <topology evidence="1">Multi-pass membrane protein</topology>
    </subcellularLocation>
</comment>
<proteinExistence type="predicted"/>
<evidence type="ECO:0000256" key="4">
    <source>
        <dbReference type="ARBA" id="ARBA00022692"/>
    </source>
</evidence>
<dbReference type="EMBL" id="CP074402">
    <property type="protein sequence ID" value="QVJ01721.1"/>
    <property type="molecule type" value="Genomic_DNA"/>
</dbReference>
<feature type="transmembrane region" description="Helical" evidence="7">
    <location>
        <begin position="97"/>
        <end position="116"/>
    </location>
</feature>
<protein>
    <submittedName>
        <fullName evidence="8">AEC family transporter</fullName>
    </submittedName>
</protein>
<keyword evidence="3" id="KW-1003">Cell membrane</keyword>
<dbReference type="Proteomes" id="UP000682416">
    <property type="component" value="Chromosome"/>
</dbReference>
<reference evidence="8" key="1">
    <citation type="submission" date="2021-05" db="EMBL/GenBank/DDBJ databases">
        <authorList>
            <person name="Kaiqin L."/>
            <person name="Jian G."/>
        </authorList>
    </citation>
    <scope>NUCLEOTIDE SEQUENCE</scope>
    <source>
        <strain evidence="8">HDS5</strain>
    </source>
</reference>
<dbReference type="GO" id="GO:0055085">
    <property type="term" value="P:transmembrane transport"/>
    <property type="evidence" value="ECO:0007669"/>
    <property type="project" value="InterPro"/>
</dbReference>
<dbReference type="KEGG" id="nec:KGD82_01090"/>
<feature type="transmembrane region" description="Helical" evidence="7">
    <location>
        <begin position="290"/>
        <end position="309"/>
    </location>
</feature>
<evidence type="ECO:0000313" key="8">
    <source>
        <dbReference type="EMBL" id="QVJ01721.1"/>
    </source>
</evidence>
<feature type="transmembrane region" description="Helical" evidence="7">
    <location>
        <begin position="6"/>
        <end position="22"/>
    </location>
</feature>
<evidence type="ECO:0000256" key="7">
    <source>
        <dbReference type="SAM" id="Phobius"/>
    </source>
</evidence>